<organism evidence="3">
    <name type="scientific">Perkinsus marinus (strain ATCC 50983 / TXsc)</name>
    <dbReference type="NCBI Taxonomy" id="423536"/>
    <lineage>
        <taxon>Eukaryota</taxon>
        <taxon>Sar</taxon>
        <taxon>Alveolata</taxon>
        <taxon>Perkinsozoa</taxon>
        <taxon>Perkinsea</taxon>
        <taxon>Perkinsida</taxon>
        <taxon>Perkinsidae</taxon>
        <taxon>Perkinsus</taxon>
    </lineage>
</organism>
<dbReference type="Proteomes" id="UP000007800">
    <property type="component" value="Unassembled WGS sequence"/>
</dbReference>
<keyword evidence="3" id="KW-1185">Reference proteome</keyword>
<name>C5LX84_PERM5</name>
<proteinExistence type="predicted"/>
<dbReference type="EMBL" id="GG686414">
    <property type="protein sequence ID" value="EEQ98633.1"/>
    <property type="molecule type" value="Genomic_DNA"/>
</dbReference>
<dbReference type="InParanoid" id="C5LX84"/>
<dbReference type="AlphaFoldDB" id="C5LX84"/>
<evidence type="ECO:0000313" key="2">
    <source>
        <dbReference type="EMBL" id="EEQ98633.1"/>
    </source>
</evidence>
<sequence>MGNRSSKCCTCNEDETTAADSVDANHGFTEHDRRAIAGGASRAVDYSIEEWASDVHVDASGTTWFDAEESFCRERHPVRCPPTHSHDQYDGRRHGGKQAWAAEGVE</sequence>
<reference evidence="2 3" key="1">
    <citation type="submission" date="2008-07" db="EMBL/GenBank/DDBJ databases">
        <authorList>
            <person name="El-Sayed N."/>
            <person name="Caler E."/>
            <person name="Inman J."/>
            <person name="Amedeo P."/>
            <person name="Hass B."/>
            <person name="Wortman J."/>
        </authorList>
    </citation>
    <scope>NUCLEOTIDE SEQUENCE [LARGE SCALE GENOMIC DNA]</scope>
    <source>
        <strain evidence="3">ATCC 50983 / TXsc</strain>
    </source>
</reference>
<dbReference type="GeneID" id="9062341"/>
<feature type="region of interest" description="Disordered" evidence="1">
    <location>
        <begin position="81"/>
        <end position="106"/>
    </location>
</feature>
<feature type="non-terminal residue" evidence="2">
    <location>
        <position position="106"/>
    </location>
</feature>
<feature type="compositionally biased region" description="Basic and acidic residues" evidence="1">
    <location>
        <begin position="84"/>
        <end position="93"/>
    </location>
</feature>
<dbReference type="RefSeq" id="XP_002765916.1">
    <property type="nucleotide sequence ID" value="XM_002765870.1"/>
</dbReference>
<evidence type="ECO:0000256" key="1">
    <source>
        <dbReference type="SAM" id="MobiDB-lite"/>
    </source>
</evidence>
<gene>
    <name evidence="2" type="ORF">Pmar_PMAR016867</name>
</gene>
<evidence type="ECO:0000313" key="3">
    <source>
        <dbReference type="Proteomes" id="UP000007800"/>
    </source>
</evidence>
<protein>
    <submittedName>
        <fullName evidence="2">Uncharacterized protein</fullName>
    </submittedName>
</protein>
<accession>C5LX84</accession>